<proteinExistence type="predicted"/>
<sequence>MLKNLSGSTDIIIASVSGYLDKQDIERIMERLDAAFALGGKVHIFAEVTDFAGMPPDAWISDISHALRYLTRLNQFGRIAIVSNQNWIRTASRIESALLPLVSYEVYPPEQRDHALAWVKGESDTPHPAAVSITSDQGITTLKVSGRITRESGDVLRSYLADATKSGVALKILTDLRGYDGFDLAMLLDPRYLEVKLMLLRHVSCYAVLGGPEWMKRIVELSAPLLHMQLRHFDANEEQAALHWLGEGRKGEAA</sequence>
<evidence type="ECO:0000313" key="2">
    <source>
        <dbReference type="Proteomes" id="UP001165565"/>
    </source>
</evidence>
<name>A0AA41ZAY8_9SPHN</name>
<dbReference type="Gene3D" id="3.40.50.10600">
    <property type="entry name" value="SpoIIaa-like domains"/>
    <property type="match status" value="2"/>
</dbReference>
<dbReference type="InterPro" id="IPR021866">
    <property type="entry name" value="SpoIIAA-like"/>
</dbReference>
<dbReference type="EMBL" id="JANFAV010000010">
    <property type="protein sequence ID" value="MCW6536007.1"/>
    <property type="molecule type" value="Genomic_DNA"/>
</dbReference>
<dbReference type="Proteomes" id="UP001165565">
    <property type="component" value="Unassembled WGS sequence"/>
</dbReference>
<reference evidence="1" key="1">
    <citation type="submission" date="2022-06" db="EMBL/GenBank/DDBJ databases">
        <title>Sphingomonas sp. nov. isolated from rhizosphere soil of tomato.</title>
        <authorList>
            <person name="Dong H."/>
            <person name="Gao R."/>
        </authorList>
    </citation>
    <scope>NUCLEOTIDE SEQUENCE</scope>
    <source>
        <strain evidence="1">MMSM24</strain>
    </source>
</reference>
<dbReference type="InterPro" id="IPR038396">
    <property type="entry name" value="SpoIIAA-like_sf"/>
</dbReference>
<dbReference type="SUPFAM" id="SSF52091">
    <property type="entry name" value="SpoIIaa-like"/>
    <property type="match status" value="2"/>
</dbReference>
<organism evidence="1 2">
    <name type="scientific">Sphingomonas lycopersici</name>
    <dbReference type="NCBI Taxonomy" id="2951807"/>
    <lineage>
        <taxon>Bacteria</taxon>
        <taxon>Pseudomonadati</taxon>
        <taxon>Pseudomonadota</taxon>
        <taxon>Alphaproteobacteria</taxon>
        <taxon>Sphingomonadales</taxon>
        <taxon>Sphingomonadaceae</taxon>
        <taxon>Sphingomonas</taxon>
    </lineage>
</organism>
<dbReference type="InterPro" id="IPR036513">
    <property type="entry name" value="STAS_dom_sf"/>
</dbReference>
<keyword evidence="2" id="KW-1185">Reference proteome</keyword>
<dbReference type="RefSeq" id="WP_265269434.1">
    <property type="nucleotide sequence ID" value="NZ_JANFAV010000010.1"/>
</dbReference>
<accession>A0AA41ZAY8</accession>
<gene>
    <name evidence="1" type="ORF">NEE01_14595</name>
</gene>
<evidence type="ECO:0000313" key="1">
    <source>
        <dbReference type="EMBL" id="MCW6536007.1"/>
    </source>
</evidence>
<dbReference type="Pfam" id="PF11964">
    <property type="entry name" value="SpoIIAA-like"/>
    <property type="match status" value="2"/>
</dbReference>
<protein>
    <submittedName>
        <fullName evidence="1">STAS/SEC14 domain-containing protein</fullName>
    </submittedName>
</protein>
<comment type="caution">
    <text evidence="1">The sequence shown here is derived from an EMBL/GenBank/DDBJ whole genome shotgun (WGS) entry which is preliminary data.</text>
</comment>
<dbReference type="AlphaFoldDB" id="A0AA41ZAY8"/>